<evidence type="ECO:0000256" key="1">
    <source>
        <dbReference type="SAM" id="Phobius"/>
    </source>
</evidence>
<gene>
    <name evidence="2" type="ORF">Q5Y73_08050</name>
</gene>
<keyword evidence="1" id="KW-0472">Membrane</keyword>
<evidence type="ECO:0000313" key="2">
    <source>
        <dbReference type="EMBL" id="MDP5274054.1"/>
    </source>
</evidence>
<keyword evidence="3" id="KW-1185">Reference proteome</keyword>
<keyword evidence="1" id="KW-1133">Transmembrane helix</keyword>
<dbReference type="EMBL" id="JAVAMP010000002">
    <property type="protein sequence ID" value="MDP5274054.1"/>
    <property type="molecule type" value="Genomic_DNA"/>
</dbReference>
<name>A0ABT9IXF7_9BACL</name>
<proteinExistence type="predicted"/>
<reference evidence="2 3" key="1">
    <citation type="submission" date="2023-08" db="EMBL/GenBank/DDBJ databases">
        <authorList>
            <person name="Park J.-S."/>
        </authorList>
    </citation>
    <scope>NUCLEOTIDE SEQUENCE [LARGE SCALE GENOMIC DNA]</scope>
    <source>
        <strain evidence="2 3">2205SS18-9</strain>
    </source>
</reference>
<feature type="transmembrane region" description="Helical" evidence="1">
    <location>
        <begin position="40"/>
        <end position="67"/>
    </location>
</feature>
<sequence length="134" mass="15859">MVNFILVLIIFLPGLAGSLWLELLRSEPNQKQTIFNKLSISSFICIVVVLIFVIIFDIMVFLIEVLFRVHYIKYITSLIDLIYYMNNFLFVVNYIILGTIISFLVALLWQLLHKYKMKVINKIRKNWLSLDELK</sequence>
<protein>
    <submittedName>
        <fullName evidence="2">Uncharacterized protein</fullName>
    </submittedName>
</protein>
<comment type="caution">
    <text evidence="2">The sequence shown here is derived from an EMBL/GenBank/DDBJ whole genome shotgun (WGS) entry which is preliminary data.</text>
</comment>
<accession>A0ABT9IXF7</accession>
<dbReference type="RefSeq" id="WP_305991345.1">
    <property type="nucleotide sequence ID" value="NZ_JAVAMP010000002.1"/>
</dbReference>
<dbReference type="Proteomes" id="UP001231941">
    <property type="component" value="Unassembled WGS sequence"/>
</dbReference>
<keyword evidence="1" id="KW-0812">Transmembrane</keyword>
<feature type="transmembrane region" description="Helical" evidence="1">
    <location>
        <begin position="88"/>
        <end position="112"/>
    </location>
</feature>
<organism evidence="2 3">
    <name type="scientific">Chengkuizengella axinellae</name>
    <dbReference type="NCBI Taxonomy" id="3064388"/>
    <lineage>
        <taxon>Bacteria</taxon>
        <taxon>Bacillati</taxon>
        <taxon>Bacillota</taxon>
        <taxon>Bacilli</taxon>
        <taxon>Bacillales</taxon>
        <taxon>Paenibacillaceae</taxon>
        <taxon>Chengkuizengella</taxon>
    </lineage>
</organism>
<evidence type="ECO:0000313" key="3">
    <source>
        <dbReference type="Proteomes" id="UP001231941"/>
    </source>
</evidence>